<feature type="domain" description="T6SS Phospholipase effector Tle1-like catalytic" evidence="1">
    <location>
        <begin position="25"/>
        <end position="155"/>
    </location>
</feature>
<keyword evidence="3" id="KW-1185">Reference proteome</keyword>
<dbReference type="PANTHER" id="PTHR33840">
    <property type="match status" value="1"/>
</dbReference>
<comment type="caution">
    <text evidence="2">The sequence shown here is derived from an EMBL/GenBank/DDBJ whole genome shotgun (WGS) entry which is preliminary data.</text>
</comment>
<evidence type="ECO:0000313" key="3">
    <source>
        <dbReference type="Proteomes" id="UP000292554"/>
    </source>
</evidence>
<evidence type="ECO:0000313" key="2">
    <source>
        <dbReference type="EMBL" id="TCI01281.1"/>
    </source>
</evidence>
<protein>
    <submittedName>
        <fullName evidence="2">DUF2235 domain-containing protein</fullName>
    </submittedName>
</protein>
<name>A0ABY2AFR9_9GAMM</name>
<sequence>MAAKLNTVILWAALTNKERDTRMARTFIFNFDGTCNDPSDAEQAVDSLGQLEDSSITNVLKLHLLCGGSLGEQGRGWDNNQRSYYYAGIGAYGNAMQQAINAIFAPEGSDVAQILKRALIDFTRANFNPEQDILLVTGFSRGAALARRFAAILARTITTPSIYEAVFDTVASIGGADLQKEDRPKTDVLFENCSLPEIVIQALHLVALDEKRSAFQPTLMNQQDKVHEVWFAGAHADVGGGYHQDGLSDNALQYCLQWLDDQPFPLTVKRHAAVDYRNILPANADYQISADDVVIKPDPLGRNHQQQRGPLSGLITCDHRLCCVIENDTATTQAPLVHHSVATRIHAAHDYRPVSLKGRPHKLLTQDGSKLVYQGINPHIELPIQNLRRLDVDTSVTVTVFAAEKFNRTGLVLIAGEHYQFEVLPKQSWRDADIQCDANGWNRSTVSLGPHHQPFAVYEPLRRLPNVNWLALCGAIGANENELFPIGLESSYTPRKSGEFCPFANDLPDFYGNNAGKMLLKVTRLLVGEEMRTSVDIV</sequence>
<reference evidence="2 3" key="1">
    <citation type="submission" date="2019-02" db="EMBL/GenBank/DDBJ databases">
        <title>Corallincola luteus sp. nov., a marine bacterium isolated from surface sediment of Bohai Sea in China.</title>
        <authorList>
            <person name="Ren Q."/>
        </authorList>
    </citation>
    <scope>NUCLEOTIDE SEQUENCE [LARGE SCALE GENOMIC DNA]</scope>
    <source>
        <strain evidence="2 3">DASS28</strain>
    </source>
</reference>
<dbReference type="PANTHER" id="PTHR33840:SF1">
    <property type="entry name" value="TLE1 PHOSPHOLIPASE DOMAIN-CONTAINING PROTEIN"/>
    <property type="match status" value="1"/>
</dbReference>
<dbReference type="Gene3D" id="2.60.120.430">
    <property type="entry name" value="Galactose-binding lectin"/>
    <property type="match status" value="1"/>
</dbReference>
<dbReference type="Pfam" id="PF09994">
    <property type="entry name" value="T6SS_Tle1-like_cat"/>
    <property type="match status" value="2"/>
</dbReference>
<evidence type="ECO:0000259" key="1">
    <source>
        <dbReference type="Pfam" id="PF09994"/>
    </source>
</evidence>
<dbReference type="EMBL" id="SJXE01000015">
    <property type="protein sequence ID" value="TCI01281.1"/>
    <property type="molecule type" value="Genomic_DNA"/>
</dbReference>
<dbReference type="InterPro" id="IPR018712">
    <property type="entry name" value="Tle1-like_cat"/>
</dbReference>
<accession>A0ABY2AFR9</accession>
<proteinExistence type="predicted"/>
<feature type="domain" description="T6SS Phospholipase effector Tle1-like catalytic" evidence="1">
    <location>
        <begin position="165"/>
        <end position="258"/>
    </location>
</feature>
<gene>
    <name evidence="2" type="ORF">EZV61_18565</name>
</gene>
<dbReference type="Proteomes" id="UP000292554">
    <property type="component" value="Unassembled WGS sequence"/>
</dbReference>
<organism evidence="2 3">
    <name type="scientific">Corallincola luteus</name>
    <dbReference type="NCBI Taxonomy" id="1775177"/>
    <lineage>
        <taxon>Bacteria</taxon>
        <taxon>Pseudomonadati</taxon>
        <taxon>Pseudomonadota</taxon>
        <taxon>Gammaproteobacteria</taxon>
        <taxon>Alteromonadales</taxon>
        <taxon>Psychromonadaceae</taxon>
        <taxon>Corallincola</taxon>
    </lineage>
</organism>